<name>A0ABW7FTR1_9BURK</name>
<dbReference type="PROSITE" id="PS51819">
    <property type="entry name" value="VOC"/>
    <property type="match status" value="1"/>
</dbReference>
<evidence type="ECO:0000259" key="4">
    <source>
        <dbReference type="PROSITE" id="PS51819"/>
    </source>
</evidence>
<comment type="similarity">
    <text evidence="1">Belongs to the bleomycin resistance protein family.</text>
</comment>
<accession>A0ABW7FTR1</accession>
<dbReference type="CDD" id="cd08349">
    <property type="entry name" value="BLMA_like"/>
    <property type="match status" value="1"/>
</dbReference>
<dbReference type="Gene3D" id="3.10.180.10">
    <property type="entry name" value="2,3-Dihydroxybiphenyl 1,2-Dioxygenase, domain 1"/>
    <property type="match status" value="1"/>
</dbReference>
<evidence type="ECO:0000256" key="1">
    <source>
        <dbReference type="ARBA" id="ARBA00011051"/>
    </source>
</evidence>
<dbReference type="Pfam" id="PF00903">
    <property type="entry name" value="Glyoxalase"/>
    <property type="match status" value="1"/>
</dbReference>
<keyword evidence="6" id="KW-1185">Reference proteome</keyword>
<sequence length="124" mass="14020">MTEVDRSIPVLPAKSMEATLAFYRRLGFDAEVVSTPPAPDYAIADRGTLEIHFFLHEDLLPQQSAFGCYFRVNDVDALYREYAALGLPKTGMPRIIELEDKPWGMREFALIDENGSLIRIGQEL</sequence>
<dbReference type="InterPro" id="IPR000335">
    <property type="entry name" value="Bleomycin-R"/>
</dbReference>
<gene>
    <name evidence="5" type="ORF">ACG0Z6_05560</name>
</gene>
<evidence type="ECO:0000313" key="5">
    <source>
        <dbReference type="EMBL" id="MFG6447709.1"/>
    </source>
</evidence>
<keyword evidence="3" id="KW-0046">Antibiotic resistance</keyword>
<dbReference type="InterPro" id="IPR029068">
    <property type="entry name" value="Glyas_Bleomycin-R_OHBP_Dase"/>
</dbReference>
<dbReference type="Proteomes" id="UP001606099">
    <property type="component" value="Unassembled WGS sequence"/>
</dbReference>
<evidence type="ECO:0000256" key="3">
    <source>
        <dbReference type="ARBA" id="ARBA00023251"/>
    </source>
</evidence>
<evidence type="ECO:0000256" key="2">
    <source>
        <dbReference type="ARBA" id="ARBA00021572"/>
    </source>
</evidence>
<evidence type="ECO:0000313" key="6">
    <source>
        <dbReference type="Proteomes" id="UP001606099"/>
    </source>
</evidence>
<feature type="domain" description="VOC" evidence="4">
    <location>
        <begin position="3"/>
        <end position="123"/>
    </location>
</feature>
<dbReference type="EMBL" id="JBIGHZ010000002">
    <property type="protein sequence ID" value="MFG6447709.1"/>
    <property type="molecule type" value="Genomic_DNA"/>
</dbReference>
<dbReference type="SUPFAM" id="SSF54593">
    <property type="entry name" value="Glyoxalase/Bleomycin resistance protein/Dihydroxybiphenyl dioxygenase"/>
    <property type="match status" value="1"/>
</dbReference>
<reference evidence="5 6" key="1">
    <citation type="submission" date="2024-08" db="EMBL/GenBank/DDBJ databases">
        <authorList>
            <person name="Lu H."/>
        </authorList>
    </citation>
    <scope>NUCLEOTIDE SEQUENCE [LARGE SCALE GENOMIC DNA]</scope>
    <source>
        <strain evidence="5 6">BYS180W</strain>
    </source>
</reference>
<dbReference type="InterPro" id="IPR004360">
    <property type="entry name" value="Glyas_Fos-R_dOase_dom"/>
</dbReference>
<dbReference type="InterPro" id="IPR037523">
    <property type="entry name" value="VOC_core"/>
</dbReference>
<organism evidence="5 6">
    <name type="scientific">Roseateles rivi</name>
    <dbReference type="NCBI Taxonomy" id="3299028"/>
    <lineage>
        <taxon>Bacteria</taxon>
        <taxon>Pseudomonadati</taxon>
        <taxon>Pseudomonadota</taxon>
        <taxon>Betaproteobacteria</taxon>
        <taxon>Burkholderiales</taxon>
        <taxon>Sphaerotilaceae</taxon>
        <taxon>Roseateles</taxon>
    </lineage>
</organism>
<dbReference type="RefSeq" id="WP_394459292.1">
    <property type="nucleotide sequence ID" value="NZ_JBIGHZ010000002.1"/>
</dbReference>
<protein>
    <recommendedName>
        <fullName evidence="2">Bleomycin resistance protein</fullName>
    </recommendedName>
</protein>
<proteinExistence type="inferred from homology"/>
<comment type="caution">
    <text evidence="5">The sequence shown here is derived from an EMBL/GenBank/DDBJ whole genome shotgun (WGS) entry which is preliminary data.</text>
</comment>